<protein>
    <submittedName>
        <fullName evidence="1">Uncharacterized protein</fullName>
    </submittedName>
</protein>
<proteinExistence type="predicted"/>
<reference evidence="1 2" key="1">
    <citation type="journal article" date="2016" name="Nat. Commun.">
        <title>Thousands of microbial genomes shed light on interconnected biogeochemical processes in an aquifer system.</title>
        <authorList>
            <person name="Anantharaman K."/>
            <person name="Brown C.T."/>
            <person name="Hug L.A."/>
            <person name="Sharon I."/>
            <person name="Castelle C.J."/>
            <person name="Probst A.J."/>
            <person name="Thomas B.C."/>
            <person name="Singh A."/>
            <person name="Wilkins M.J."/>
            <person name="Karaoz U."/>
            <person name="Brodie E.L."/>
            <person name="Williams K.H."/>
            <person name="Hubbard S.S."/>
            <person name="Banfield J.F."/>
        </authorList>
    </citation>
    <scope>NUCLEOTIDE SEQUENCE [LARGE SCALE GENOMIC DNA]</scope>
</reference>
<organism evidence="1 2">
    <name type="scientific">Candidatus Wildermuthbacteria bacterium RIFCSPHIGHO2_02_FULL_45_25</name>
    <dbReference type="NCBI Taxonomy" id="1802450"/>
    <lineage>
        <taxon>Bacteria</taxon>
        <taxon>Candidatus Wildermuthiibacteriota</taxon>
    </lineage>
</organism>
<dbReference type="Proteomes" id="UP000178092">
    <property type="component" value="Unassembled WGS sequence"/>
</dbReference>
<dbReference type="EMBL" id="MHTV01000031">
    <property type="protein sequence ID" value="OHA66547.1"/>
    <property type="molecule type" value="Genomic_DNA"/>
</dbReference>
<sequence length="107" mass="12169">MKIGTLVLILNPDDLMLIYSYPNEKCKHPPEYGIVRGVISLPGTFEWYRYTVEHGGVTQIIPANRLVTLIHLPEGDVLLTPEEAVSKWAPEIIKRLVLYSRELEALI</sequence>
<evidence type="ECO:0000313" key="1">
    <source>
        <dbReference type="EMBL" id="OHA66547.1"/>
    </source>
</evidence>
<gene>
    <name evidence="1" type="ORF">A3C04_03655</name>
</gene>
<accession>A0A1G2R1G7</accession>
<comment type="caution">
    <text evidence="1">The sequence shown here is derived from an EMBL/GenBank/DDBJ whole genome shotgun (WGS) entry which is preliminary data.</text>
</comment>
<evidence type="ECO:0000313" key="2">
    <source>
        <dbReference type="Proteomes" id="UP000178092"/>
    </source>
</evidence>
<name>A0A1G2R1G7_9BACT</name>
<dbReference type="AlphaFoldDB" id="A0A1G2R1G7"/>